<keyword evidence="1" id="KW-0812">Transmembrane</keyword>
<proteinExistence type="predicted"/>
<organism evidence="2 3">
    <name type="scientific">Undibacterium jejuense</name>
    <dbReference type="NCBI Taxonomy" id="1344949"/>
    <lineage>
        <taxon>Bacteria</taxon>
        <taxon>Pseudomonadati</taxon>
        <taxon>Pseudomonadota</taxon>
        <taxon>Betaproteobacteria</taxon>
        <taxon>Burkholderiales</taxon>
        <taxon>Oxalobacteraceae</taxon>
        <taxon>Undibacterium</taxon>
    </lineage>
</organism>
<gene>
    <name evidence="2" type="ORF">H8K32_18000</name>
</gene>
<protein>
    <recommendedName>
        <fullName evidence="4">ABC-2 type transport system permease protein</fullName>
    </recommendedName>
</protein>
<feature type="transmembrane region" description="Helical" evidence="1">
    <location>
        <begin position="198"/>
        <end position="217"/>
    </location>
</feature>
<dbReference type="EMBL" id="JACOFV010000020">
    <property type="protein sequence ID" value="MBC3864004.1"/>
    <property type="molecule type" value="Genomic_DNA"/>
</dbReference>
<evidence type="ECO:0000313" key="3">
    <source>
        <dbReference type="Proteomes" id="UP000634011"/>
    </source>
</evidence>
<accession>A0A923HN51</accession>
<evidence type="ECO:0000313" key="2">
    <source>
        <dbReference type="EMBL" id="MBC3864004.1"/>
    </source>
</evidence>
<feature type="transmembrane region" description="Helical" evidence="1">
    <location>
        <begin position="400"/>
        <end position="424"/>
    </location>
</feature>
<feature type="transmembrane region" description="Helical" evidence="1">
    <location>
        <begin position="430"/>
        <end position="451"/>
    </location>
</feature>
<keyword evidence="1" id="KW-0472">Membrane</keyword>
<dbReference type="Proteomes" id="UP000634011">
    <property type="component" value="Unassembled WGS sequence"/>
</dbReference>
<evidence type="ECO:0008006" key="4">
    <source>
        <dbReference type="Google" id="ProtNLM"/>
    </source>
</evidence>
<evidence type="ECO:0000256" key="1">
    <source>
        <dbReference type="SAM" id="Phobius"/>
    </source>
</evidence>
<keyword evidence="1" id="KW-1133">Transmembrane helix</keyword>
<feature type="transmembrane region" description="Helical" evidence="1">
    <location>
        <begin position="127"/>
        <end position="147"/>
    </location>
</feature>
<dbReference type="RefSeq" id="WP_186913949.1">
    <property type="nucleotide sequence ID" value="NZ_JACOFV010000020.1"/>
</dbReference>
<feature type="transmembrane region" description="Helical" evidence="1">
    <location>
        <begin position="45"/>
        <end position="63"/>
    </location>
</feature>
<feature type="transmembrane region" description="Helical" evidence="1">
    <location>
        <begin position="494"/>
        <end position="512"/>
    </location>
</feature>
<feature type="transmembrane region" description="Helical" evidence="1">
    <location>
        <begin position="332"/>
        <end position="351"/>
    </location>
</feature>
<feature type="transmembrane region" description="Helical" evidence="1">
    <location>
        <begin position="75"/>
        <end position="100"/>
    </location>
</feature>
<keyword evidence="3" id="KW-1185">Reference proteome</keyword>
<reference evidence="2" key="1">
    <citation type="submission" date="2020-08" db="EMBL/GenBank/DDBJ databases">
        <title>Novel species isolated from subtropical streams in China.</title>
        <authorList>
            <person name="Lu H."/>
        </authorList>
    </citation>
    <scope>NUCLEOTIDE SEQUENCE</scope>
    <source>
        <strain evidence="2">KACC 12607</strain>
    </source>
</reference>
<feature type="transmembrane region" description="Helical" evidence="1">
    <location>
        <begin position="159"/>
        <end position="186"/>
    </location>
</feature>
<dbReference type="AlphaFoldDB" id="A0A923HN51"/>
<name>A0A923HN51_9BURK</name>
<feature type="transmembrane region" description="Helical" evidence="1">
    <location>
        <begin position="357"/>
        <end position="380"/>
    </location>
</feature>
<sequence>MRGVEFTPGSFLWLLMHEWRMFFYEMGDASKLNANSKKSARGMPLKGKLLLAVVWILMHYLAWEMMSDLPALTRFPSFLLLVGISFVLLILMTFMLSSALNRSIKALFERGDLDLLLSSPISTQTIFNVRLTGIVLGVLAIFVFFLSPVIDAGLFLGQIYWLGAYPVLVGMAMLASAAAMLLTLSLVKFIGVKRTHTVAYLLSALSGAAIFLSSQIFSHVQESTRQKVIGGSLSYLDHHHLLAETSPIWLPARAVFGDWLSALMIFASGLIICWLTTRYTHHFFVRGVQQAGGVSPKVIPDSRARKVRRFYSGVWLVIFVKEWRLILRDFELLAQICLQLLYMLPLFFVVFKNGVMLPGVVSGLTYLGISLAGSLIWVILSAEDAPDLLQCAPLSMKQIIYAKLITAVLPVCVLIAPAVLGLSWHDPLSGVSLAIASFGGIFCASLIHLWLSKPATRDHFKRRGQGNLIPTLLETLNAFSWTGMAFGLQTVGKWAWFGALGAVVVLIIAWLMRVRRL</sequence>
<feature type="transmembrane region" description="Helical" evidence="1">
    <location>
        <begin position="259"/>
        <end position="277"/>
    </location>
</feature>
<comment type="caution">
    <text evidence="2">The sequence shown here is derived from an EMBL/GenBank/DDBJ whole genome shotgun (WGS) entry which is preliminary data.</text>
</comment>